<feature type="domain" description="CusB-like beta-barrel" evidence="5">
    <location>
        <begin position="221"/>
        <end position="292"/>
    </location>
</feature>
<dbReference type="KEGG" id="cpis:HS961_11445"/>
<dbReference type="InterPro" id="IPR058625">
    <property type="entry name" value="MdtA-like_BSH"/>
</dbReference>
<name>A0A7G5EHC1_9BURK</name>
<dbReference type="Gene3D" id="2.40.50.100">
    <property type="match status" value="1"/>
</dbReference>
<evidence type="ECO:0000259" key="5">
    <source>
        <dbReference type="Pfam" id="PF25954"/>
    </source>
</evidence>
<evidence type="ECO:0000259" key="4">
    <source>
        <dbReference type="Pfam" id="PF25917"/>
    </source>
</evidence>
<dbReference type="Gene3D" id="2.40.420.20">
    <property type="match status" value="1"/>
</dbReference>
<dbReference type="GO" id="GO:0015562">
    <property type="term" value="F:efflux transmembrane transporter activity"/>
    <property type="evidence" value="ECO:0007669"/>
    <property type="project" value="TreeGrafter"/>
</dbReference>
<dbReference type="NCBIfam" id="TIGR01730">
    <property type="entry name" value="RND_mfp"/>
    <property type="match status" value="1"/>
</dbReference>
<organism evidence="6 7">
    <name type="scientific">Comamonas piscis</name>
    <dbReference type="NCBI Taxonomy" id="1562974"/>
    <lineage>
        <taxon>Bacteria</taxon>
        <taxon>Pseudomonadati</taxon>
        <taxon>Pseudomonadota</taxon>
        <taxon>Betaproteobacteria</taxon>
        <taxon>Burkholderiales</taxon>
        <taxon>Comamonadaceae</taxon>
        <taxon>Comamonas</taxon>
    </lineage>
</organism>
<reference evidence="6 7" key="1">
    <citation type="journal article" date="2020" name="G3 (Bethesda)">
        <title>CeMbio - The Caenorhabditis elegans Microbiome Resource.</title>
        <authorList>
            <person name="Dirksen P."/>
            <person name="Assie A."/>
            <person name="Zimmermann J."/>
            <person name="Zhang F."/>
            <person name="Tietje A.M."/>
            <person name="Marsh S.A."/>
            <person name="Felix M.A."/>
            <person name="Shapira M."/>
            <person name="Kaleta C."/>
            <person name="Schulenburg H."/>
            <person name="Samuel B."/>
        </authorList>
    </citation>
    <scope>NUCLEOTIDE SEQUENCE [LARGE SCALE GENOMIC DNA]</scope>
    <source>
        <strain evidence="6 7">BIGb0172</strain>
    </source>
</reference>
<evidence type="ECO:0000313" key="6">
    <source>
        <dbReference type="EMBL" id="QMV73396.1"/>
    </source>
</evidence>
<protein>
    <submittedName>
        <fullName evidence="6">Efflux RND transporter periplasmic adaptor subunit</fullName>
    </submittedName>
</protein>
<dbReference type="InterPro" id="IPR058792">
    <property type="entry name" value="Beta-barrel_RND_2"/>
</dbReference>
<evidence type="ECO:0000256" key="1">
    <source>
        <dbReference type="ARBA" id="ARBA00009477"/>
    </source>
</evidence>
<dbReference type="Gene3D" id="1.10.287.470">
    <property type="entry name" value="Helix hairpin bin"/>
    <property type="match status" value="1"/>
</dbReference>
<dbReference type="PANTHER" id="PTHR30469:SF15">
    <property type="entry name" value="HLYD FAMILY OF SECRETION PROTEINS"/>
    <property type="match status" value="1"/>
</dbReference>
<evidence type="ECO:0000256" key="2">
    <source>
        <dbReference type="SAM" id="Coils"/>
    </source>
</evidence>
<evidence type="ECO:0000256" key="3">
    <source>
        <dbReference type="SAM" id="MobiDB-lite"/>
    </source>
</evidence>
<proteinExistence type="inferred from homology"/>
<feature type="domain" description="Multidrug resistance protein MdtA-like barrel-sandwich hybrid" evidence="4">
    <location>
        <begin position="74"/>
        <end position="208"/>
    </location>
</feature>
<keyword evidence="7" id="KW-1185">Reference proteome</keyword>
<dbReference type="SUPFAM" id="SSF111369">
    <property type="entry name" value="HlyD-like secretion proteins"/>
    <property type="match status" value="1"/>
</dbReference>
<keyword evidence="2" id="KW-0175">Coiled coil</keyword>
<sequence>MLKTIASGWRVGLGWGLGSVALLGLVACSEGGADKTSKPVAELVRTVSVAQVELRPMGGVQQASGLLVAREEIAVGSELGGYRVATLLADEGDTVRAGQPLARLDDGLLQAKIAQAQASLVQARAQAKQSQAEAARVEGLDGQGVLSDEQIQQRRTAAASANANADVAAANLAGLRVEAERMVLRAPVAGVVLQRNVRRGDVASAGGEAMFRLARDGMVELAAEVPEDQVDRIQPGSKVAVTLASGVELEGQVRLLSRRVDDKTKLAQVRVVLPVRADLRPGGFAQARFAQAEAPVAAVPEKAIHFEAGGPQLATVDADSRIRKLPVTLGARAQGWVALRDGPPVGTRLALGGGAFVLEGDRVQINAAAAEPIPEPVPVPAPASKAAEAAPKTGSPR</sequence>
<dbReference type="Proteomes" id="UP000515240">
    <property type="component" value="Chromosome"/>
</dbReference>
<evidence type="ECO:0000313" key="7">
    <source>
        <dbReference type="Proteomes" id="UP000515240"/>
    </source>
</evidence>
<dbReference type="RefSeq" id="WP_182328002.1">
    <property type="nucleotide sequence ID" value="NZ_CP058554.1"/>
</dbReference>
<dbReference type="Pfam" id="PF25917">
    <property type="entry name" value="BSH_RND"/>
    <property type="match status" value="1"/>
</dbReference>
<dbReference type="Gene3D" id="2.40.30.170">
    <property type="match status" value="1"/>
</dbReference>
<dbReference type="GO" id="GO:1990281">
    <property type="term" value="C:efflux pump complex"/>
    <property type="evidence" value="ECO:0007669"/>
    <property type="project" value="TreeGrafter"/>
</dbReference>
<dbReference type="PROSITE" id="PS51257">
    <property type="entry name" value="PROKAR_LIPOPROTEIN"/>
    <property type="match status" value="1"/>
</dbReference>
<dbReference type="InterPro" id="IPR006143">
    <property type="entry name" value="RND_pump_MFP"/>
</dbReference>
<dbReference type="PANTHER" id="PTHR30469">
    <property type="entry name" value="MULTIDRUG RESISTANCE PROTEIN MDTA"/>
    <property type="match status" value="1"/>
</dbReference>
<dbReference type="Pfam" id="PF25954">
    <property type="entry name" value="Beta-barrel_RND_2"/>
    <property type="match status" value="1"/>
</dbReference>
<feature type="compositionally biased region" description="Low complexity" evidence="3">
    <location>
        <begin position="382"/>
        <end position="397"/>
    </location>
</feature>
<dbReference type="EMBL" id="CP058554">
    <property type="protein sequence ID" value="QMV73396.1"/>
    <property type="molecule type" value="Genomic_DNA"/>
</dbReference>
<feature type="region of interest" description="Disordered" evidence="3">
    <location>
        <begin position="369"/>
        <end position="397"/>
    </location>
</feature>
<comment type="similarity">
    <text evidence="1">Belongs to the membrane fusion protein (MFP) (TC 8.A.1) family.</text>
</comment>
<accession>A0A7G5EHC1</accession>
<feature type="coiled-coil region" evidence="2">
    <location>
        <begin position="113"/>
        <end position="140"/>
    </location>
</feature>
<dbReference type="AlphaFoldDB" id="A0A7G5EHC1"/>
<gene>
    <name evidence="6" type="ORF">HS961_11445</name>
</gene>